<reference evidence="1" key="1">
    <citation type="submission" date="2022-12" db="EMBL/GenBank/DDBJ databases">
        <title>Whole genome sequence of Mycolicibacterium iranicum strain SBH312.</title>
        <authorList>
            <person name="Jani J."/>
            <person name="Arifin Mustapha Z."/>
            <person name="Ahmed K."/>
            <person name="Kai Ling C."/>
        </authorList>
    </citation>
    <scope>NUCLEOTIDE SEQUENCE</scope>
    <source>
        <strain evidence="1">SBH312</strain>
    </source>
</reference>
<keyword evidence="2" id="KW-1185">Reference proteome</keyword>
<sequence>MNASPALQITIAVACALVVAQVTDWVTAAHVLVAVLTLFTSSNRAALPPPARRCARCGQQQ</sequence>
<comment type="caution">
    <text evidence="1">The sequence shown here is derived from an EMBL/GenBank/DDBJ whole genome shotgun (WGS) entry which is preliminary data.</text>
</comment>
<dbReference type="RefSeq" id="WP_041789343.1">
    <property type="nucleotide sequence ID" value="NZ_JAPQYE010000036.1"/>
</dbReference>
<dbReference type="EMBL" id="JAPQYE010000036">
    <property type="protein sequence ID" value="MCZ0732532.1"/>
    <property type="molecule type" value="Genomic_DNA"/>
</dbReference>
<evidence type="ECO:0000313" key="2">
    <source>
        <dbReference type="Proteomes" id="UP001084650"/>
    </source>
</evidence>
<organism evidence="1 2">
    <name type="scientific">Mycolicibacterium iranicum</name>
    <name type="common">Mycobacterium iranicum</name>
    <dbReference type="NCBI Taxonomy" id="912594"/>
    <lineage>
        <taxon>Bacteria</taxon>
        <taxon>Bacillati</taxon>
        <taxon>Actinomycetota</taxon>
        <taxon>Actinomycetes</taxon>
        <taxon>Mycobacteriales</taxon>
        <taxon>Mycobacteriaceae</taxon>
        <taxon>Mycolicibacterium</taxon>
    </lineage>
</organism>
<name>A0ABT4HQL9_MYCIR</name>
<proteinExistence type="predicted"/>
<evidence type="ECO:0000313" key="1">
    <source>
        <dbReference type="EMBL" id="MCZ0732532.1"/>
    </source>
</evidence>
<protein>
    <submittedName>
        <fullName evidence="1">Uncharacterized protein</fullName>
    </submittedName>
</protein>
<dbReference type="Proteomes" id="UP001084650">
    <property type="component" value="Unassembled WGS sequence"/>
</dbReference>
<accession>A0ABT4HQL9</accession>
<gene>
    <name evidence="1" type="ORF">OY187_31250</name>
</gene>